<organism evidence="3 4">
    <name type="scientific">Aspergillus minisclerotigenes</name>
    <dbReference type="NCBI Taxonomy" id="656917"/>
    <lineage>
        <taxon>Eukaryota</taxon>
        <taxon>Fungi</taxon>
        <taxon>Dikarya</taxon>
        <taxon>Ascomycota</taxon>
        <taxon>Pezizomycotina</taxon>
        <taxon>Eurotiomycetes</taxon>
        <taxon>Eurotiomycetidae</taxon>
        <taxon>Eurotiales</taxon>
        <taxon>Aspergillaceae</taxon>
        <taxon>Aspergillus</taxon>
        <taxon>Aspergillus subgen. Circumdati</taxon>
    </lineage>
</organism>
<evidence type="ECO:0000256" key="2">
    <source>
        <dbReference type="SAM" id="MobiDB-lite"/>
    </source>
</evidence>
<evidence type="ECO:0000313" key="4">
    <source>
        <dbReference type="Proteomes" id="UP000326289"/>
    </source>
</evidence>
<sequence length="1922" mass="212845">MEKLAGRPGKRPAEDDANTSPPKRPNQRNPAVMRSTNLGDVTLVIRPWSHFQQRHDQIPIHGVTFKQVKQAFTEVAASTAANPGARYVFQFPEYNNEGWVKLSTNPFYHYETWIHQVDLERCGRVDRELPNGHDKSVRKYITNIGTKLWPDYESTWGGLEDGANFTWENEYGVVPLSAARMKEVKTGKRTGSQDTIMNKTSATEVALGIGWTDGTNSDKPLSGNSIAEWLHISAYAYGGLTGDPNSASTSQMKLNFVLGTAETNSLIYETAWTRFFLMEQELREQELRAINDVRHVDVQGQLTFVNNVDQTIQNRTEVNGNHIVTPIAFDGNEWLEKCFAYCPWMSFALHYTVSMDGMSSVLDWNEPTFSIQFFPFARPFFTKEESMVDMLLLQRAYDAKLAALQPGLPMARALTSSAYSRIKPSDDARLGHERFSQMELHDVLELFPQHEPLTVDDMMFSGLPLRSSVETTGKELAPGVAAFLFTEQKASRTGARGDRVVLSASSRGDASRDSRNNSMLVGGAPVYNIAMIVGPEPDKYADLPVTVCSTFVSPTEEAILFASAKASTHANASPLEATLLMSCAPRPGVEVSDPLAAGTLQGVIMESFPELRATRVPGYILKGDIYTIFGIPGLNGQLYIFHGRDNRMPIKEKVKIDLDSFGNNPLAELFPYIGKDVARHIPISNFELVYSEEHSQLRQAPGLRLTADIEFKGPLRPVSELLSVLFEGTGNNVPDSLHVSAHLSQTRDWTVIPSFSSLTLQGSFQDMSFWVGDFLEINTIGVEVEFIQVTNLAGTDTVWSRGYGIFGELDIYKIPGMASPLRVAYKLTKYTHIFQLAMHLTSSSWESAFGVQNLNITDVNFLAYFSSKSIKESLNFSVSACMMFGDTQLDLTGHYSKAETYLEASVANLSWSEIVKFYHQLTGASVDDELERHDINFEQMYLKLSTKGVIIEGKVSFNGHTSVKGYLKLESGGISIGGGVDDFLIEGTGLEIKSARIDIFVASKESIHASRFSILGNVLFSGITVRVAFMIEGKQRNFKSNNASEREWALFGRYEGNLRLKDMCSSPIEGGLGDLELRNVTLIAASGGNVTIGELNTLDYPVKKGISLCATISPIEELNKFSQQQIDGLILIATIQKKLEIQIQLPKAFDVEITPTVKLTDIGVGIEISTNPSLMVSAVLNILMESGEDPLLLEGRIKAGLLDASASVVTKSPWVNPFNISQQVTIADFKVLLGITYATLAEAGPSQMALVGALRVGKFKAGAGMSISHYPDQQLIKADISKVDLIEIIRVAGQVANIEVLKDMSGGEDTFVFTEAYLYISTGATIGDTEYPRGISAGGGLTAFGKSARFDLSISADGLDFQGFIDNFSLGPLVVASASGDPRASMVVRMTKKEQVIKIDGMVTCFGIGFAALVDIQMGSDNPSFKAYLAVQFTEAFKIDITAAVEDFHDVKDLAIKGLYFKGRIEGDLFEVICEGIIKMLKSIEELGTQGIESFQNLIGARIAERQGEMEQLAKEVREAQEKVASRRDNRQIAMKSEEAKRREAEMKLEQLQQNVAEAKANRDRAEKKLKEEVETARQKKAALIQRKREEYDEKLMEAKKQEAENRQKLEDLQNRQRTKYGTDFLKKVNLAKGAWYEKQAAERASWKGVQWVYQQKCDASIWTVAYWAARLEAAKSAHEIVKATTAAYLEAANGLDATANSDAFKTLVKGIEEAQKGLERASEGIDNLLAGGGFDGFVRAFVDNEEANIQAKIENLNAMLNDNNELQKEIRKAQEILDRDKPELEKEIAEADEAIARLKEDSELAKLERDYRHQLKIHNEVHNIIEGMQAGLETLKENWKAGIHELEKVVNEIQKAIASVIHIERIEVAAHTHALADNKPLKFVFIGTLGRKSFEIDTKWSPGKSLQGLYKEVTNEILKLA</sequence>
<evidence type="ECO:0000256" key="1">
    <source>
        <dbReference type="SAM" id="Coils"/>
    </source>
</evidence>
<protein>
    <submittedName>
        <fullName evidence="3">Uncharacterized protein</fullName>
    </submittedName>
</protein>
<dbReference type="Proteomes" id="UP000326289">
    <property type="component" value="Unassembled WGS sequence"/>
</dbReference>
<reference evidence="3 4" key="1">
    <citation type="submission" date="2019-04" db="EMBL/GenBank/DDBJ databases">
        <title>Fungal friends and foes A comparative genomics study of 23 Aspergillus species from section Flavi.</title>
        <authorList>
            <consortium name="DOE Joint Genome Institute"/>
            <person name="Kjaerbolling I."/>
            <person name="Vesth T.C."/>
            <person name="Frisvad J.C."/>
            <person name="Nybo J.L."/>
            <person name="Theobald S."/>
            <person name="Kildgaard S."/>
            <person name="Petersen T.I."/>
            <person name="Kuo A."/>
            <person name="Sato A."/>
            <person name="Lyhne E.K."/>
            <person name="Kogle M.E."/>
            <person name="Wiebenga A."/>
            <person name="Kun R.S."/>
            <person name="Lubbers R.J."/>
            <person name="Makela M.R."/>
            <person name="Barry K."/>
            <person name="Chovatia M."/>
            <person name="Clum A."/>
            <person name="Daum C."/>
            <person name="Haridas S."/>
            <person name="He G."/>
            <person name="LaButti K."/>
            <person name="Lipzen A."/>
            <person name="Mondo S."/>
            <person name="Pangilinan J."/>
            <person name="Riley R."/>
            <person name="Salamov A."/>
            <person name="Simmons B.A."/>
            <person name="Magnuson J.K."/>
            <person name="Henrissat B."/>
            <person name="Mortensen U.H."/>
            <person name="Larsen T.O."/>
            <person name="De vries R.P."/>
            <person name="Grigoriev I.V."/>
            <person name="Machida M."/>
            <person name="Baker S.E."/>
            <person name="Andersen M.R."/>
        </authorList>
    </citation>
    <scope>NUCLEOTIDE SEQUENCE [LARGE SCALE GENOMIC DNA]</scope>
    <source>
        <strain evidence="3 4">CBS 117635</strain>
    </source>
</reference>
<dbReference type="EMBL" id="ML732769">
    <property type="protein sequence ID" value="KAB8278181.1"/>
    <property type="molecule type" value="Genomic_DNA"/>
</dbReference>
<gene>
    <name evidence="3" type="ORF">BDV30DRAFT_234125</name>
</gene>
<name>A0A5N6JH23_9EURO</name>
<proteinExistence type="predicted"/>
<keyword evidence="1" id="KW-0175">Coiled coil</keyword>
<accession>A0A5N6JH23</accession>
<feature type="coiled-coil region" evidence="1">
    <location>
        <begin position="1503"/>
        <end position="1619"/>
    </location>
</feature>
<keyword evidence="4" id="KW-1185">Reference proteome</keyword>
<evidence type="ECO:0000313" key="3">
    <source>
        <dbReference type="EMBL" id="KAB8278181.1"/>
    </source>
</evidence>
<feature type="region of interest" description="Disordered" evidence="2">
    <location>
        <begin position="1"/>
        <end position="35"/>
    </location>
</feature>
<feature type="coiled-coil region" evidence="1">
    <location>
        <begin position="1743"/>
        <end position="1809"/>
    </location>
</feature>